<sequence>MSQTTDLDTTAIAARYLAVFNEPDASTRRAAIEDIWLPDATEFVFEVQFHGYEELEARVIRAHEAFVASGKYTVQGAGDVTCHGDIVMFTAQLVTPDGVVDWTSRVFLLVDDDGRIKEDYQLTTKPLPG</sequence>
<protein>
    <recommendedName>
        <fullName evidence="3">Nuclear transport factor 2 family protein</fullName>
    </recommendedName>
</protein>
<dbReference type="OrthoDB" id="8722217at2"/>
<comment type="caution">
    <text evidence="1">The sequence shown here is derived from an EMBL/GenBank/DDBJ whole genome shotgun (WGS) entry which is preliminary data.</text>
</comment>
<dbReference type="RefSeq" id="WP_145851302.1">
    <property type="nucleotide sequence ID" value="NZ_RPFW01000001.1"/>
</dbReference>
<evidence type="ECO:0008006" key="3">
    <source>
        <dbReference type="Google" id="ProtNLM"/>
    </source>
</evidence>
<gene>
    <name evidence="1" type="ORF">EAS64_03880</name>
</gene>
<keyword evidence="2" id="KW-1185">Reference proteome</keyword>
<organism evidence="1 2">
    <name type="scientific">Trebonia kvetii</name>
    <dbReference type="NCBI Taxonomy" id="2480626"/>
    <lineage>
        <taxon>Bacteria</taxon>
        <taxon>Bacillati</taxon>
        <taxon>Actinomycetota</taxon>
        <taxon>Actinomycetes</taxon>
        <taxon>Streptosporangiales</taxon>
        <taxon>Treboniaceae</taxon>
        <taxon>Trebonia</taxon>
    </lineage>
</organism>
<dbReference type="Proteomes" id="UP000460272">
    <property type="component" value="Unassembled WGS sequence"/>
</dbReference>
<evidence type="ECO:0000313" key="1">
    <source>
        <dbReference type="EMBL" id="TVZ06549.1"/>
    </source>
</evidence>
<dbReference type="InterPro" id="IPR032710">
    <property type="entry name" value="NTF2-like_dom_sf"/>
</dbReference>
<accession>A0A6P2C542</accession>
<dbReference type="AlphaFoldDB" id="A0A6P2C542"/>
<name>A0A6P2C542_9ACTN</name>
<proteinExistence type="predicted"/>
<evidence type="ECO:0000313" key="2">
    <source>
        <dbReference type="Proteomes" id="UP000460272"/>
    </source>
</evidence>
<dbReference type="EMBL" id="RPFW01000001">
    <property type="protein sequence ID" value="TVZ06549.1"/>
    <property type="molecule type" value="Genomic_DNA"/>
</dbReference>
<dbReference type="Gene3D" id="3.10.450.50">
    <property type="match status" value="1"/>
</dbReference>
<dbReference type="SUPFAM" id="SSF54427">
    <property type="entry name" value="NTF2-like"/>
    <property type="match status" value="1"/>
</dbReference>
<reference evidence="1 2" key="1">
    <citation type="submission" date="2018-11" db="EMBL/GenBank/DDBJ databases">
        <title>Trebonia kvetii gen.nov., sp.nov., a novel acidophilic actinobacterium, and proposal of the new actinobacterial family Treboniaceae fam. nov.</title>
        <authorList>
            <person name="Rapoport D."/>
            <person name="Sagova-Mareckova M."/>
            <person name="Sedlacek I."/>
            <person name="Provaznik J."/>
            <person name="Kralova S."/>
            <person name="Pavlinic D."/>
            <person name="Benes V."/>
            <person name="Kopecky J."/>
        </authorList>
    </citation>
    <scope>NUCLEOTIDE SEQUENCE [LARGE SCALE GENOMIC DNA]</scope>
    <source>
        <strain evidence="1 2">15Tr583</strain>
    </source>
</reference>